<dbReference type="PRINTS" id="PR00475">
    <property type="entry name" value="HEXOKINASE"/>
</dbReference>
<keyword evidence="6 11" id="KW-0418">Kinase</keyword>
<dbReference type="InterPro" id="IPR022673">
    <property type="entry name" value="Hexokinase_C"/>
</dbReference>
<comment type="catalytic activity">
    <reaction evidence="10">
        <text>D-fructose + ATP = D-fructose 6-phosphate + ADP + H(+)</text>
        <dbReference type="Rhea" id="RHEA:16125"/>
        <dbReference type="ChEBI" id="CHEBI:15378"/>
        <dbReference type="ChEBI" id="CHEBI:30616"/>
        <dbReference type="ChEBI" id="CHEBI:37721"/>
        <dbReference type="ChEBI" id="CHEBI:61527"/>
        <dbReference type="ChEBI" id="CHEBI:456216"/>
        <dbReference type="EC" id="2.7.1.1"/>
    </reaction>
    <physiologicalReaction direction="left-to-right" evidence="10">
        <dbReference type="Rhea" id="RHEA:16126"/>
    </physiologicalReaction>
</comment>
<dbReference type="InParanoid" id="A0A1Y1YS27"/>
<dbReference type="GO" id="GO:0005524">
    <property type="term" value="F:ATP binding"/>
    <property type="evidence" value="ECO:0007669"/>
    <property type="project" value="UniProtKB-UniRule"/>
</dbReference>
<dbReference type="PROSITE" id="PS00378">
    <property type="entry name" value="HEXOKINASE_1"/>
    <property type="match status" value="1"/>
</dbReference>
<comment type="catalytic activity">
    <reaction evidence="9">
        <text>a D-hexose + ATP = a D-hexose 6-phosphate + ADP + H(+)</text>
        <dbReference type="Rhea" id="RHEA:22740"/>
        <dbReference type="ChEBI" id="CHEBI:4194"/>
        <dbReference type="ChEBI" id="CHEBI:15378"/>
        <dbReference type="ChEBI" id="CHEBI:30616"/>
        <dbReference type="ChEBI" id="CHEBI:229467"/>
        <dbReference type="ChEBI" id="CHEBI:456216"/>
        <dbReference type="EC" id="2.7.1.1"/>
    </reaction>
    <physiologicalReaction direction="left-to-right" evidence="9">
        <dbReference type="Rhea" id="RHEA:22741"/>
    </physiologicalReaction>
</comment>
<evidence type="ECO:0000259" key="12">
    <source>
        <dbReference type="Pfam" id="PF00349"/>
    </source>
</evidence>
<comment type="pathway">
    <text evidence="2">Carbohydrate metabolism; hexose metabolism.</text>
</comment>
<evidence type="ECO:0000256" key="7">
    <source>
        <dbReference type="ARBA" id="ARBA00022840"/>
    </source>
</evidence>
<name>A0A1Y1YS27_9FUNG</name>
<evidence type="ECO:0000256" key="10">
    <source>
        <dbReference type="ARBA" id="ARBA00047905"/>
    </source>
</evidence>
<dbReference type="InterPro" id="IPR001312">
    <property type="entry name" value="Hexokinase"/>
</dbReference>
<dbReference type="GO" id="GO:0005829">
    <property type="term" value="C:cytosol"/>
    <property type="evidence" value="ECO:0007669"/>
    <property type="project" value="TreeGrafter"/>
</dbReference>
<dbReference type="OrthoDB" id="419537at2759"/>
<evidence type="ECO:0000256" key="6">
    <source>
        <dbReference type="ARBA" id="ARBA00022777"/>
    </source>
</evidence>
<dbReference type="InterPro" id="IPR022672">
    <property type="entry name" value="Hexokinase_N"/>
</dbReference>
<evidence type="ECO:0000256" key="4">
    <source>
        <dbReference type="ARBA" id="ARBA00022679"/>
    </source>
</evidence>
<keyword evidence="8 11" id="KW-0324">Glycolysis</keyword>
<dbReference type="GO" id="GO:0004340">
    <property type="term" value="F:glucokinase activity"/>
    <property type="evidence" value="ECO:0007669"/>
    <property type="project" value="TreeGrafter"/>
</dbReference>
<dbReference type="GO" id="GO:0005739">
    <property type="term" value="C:mitochondrion"/>
    <property type="evidence" value="ECO:0007669"/>
    <property type="project" value="TreeGrafter"/>
</dbReference>
<evidence type="ECO:0000256" key="3">
    <source>
        <dbReference type="ARBA" id="ARBA00009225"/>
    </source>
</evidence>
<dbReference type="FunFam" id="3.40.367.20:FF:000020">
    <property type="entry name" value="Hexokinase-1"/>
    <property type="match status" value="1"/>
</dbReference>
<dbReference type="Gene3D" id="3.30.420.40">
    <property type="match status" value="1"/>
</dbReference>
<comment type="similarity">
    <text evidence="3 11">Belongs to the hexokinase family.</text>
</comment>
<keyword evidence="5 11" id="KW-0547">Nucleotide-binding</keyword>
<dbReference type="InterPro" id="IPR043129">
    <property type="entry name" value="ATPase_NBD"/>
</dbReference>
<dbReference type="GO" id="GO:0008865">
    <property type="term" value="F:fructokinase activity"/>
    <property type="evidence" value="ECO:0007669"/>
    <property type="project" value="TreeGrafter"/>
</dbReference>
<evidence type="ECO:0000256" key="2">
    <source>
        <dbReference type="ARBA" id="ARBA00005028"/>
    </source>
</evidence>
<comment type="pathway">
    <text evidence="1">Carbohydrate degradation; glycolysis; D-glyceraldehyde 3-phosphate and glycerone phosphate from D-glucose: step 1/4.</text>
</comment>
<keyword evidence="7 11" id="KW-0067">ATP-binding</keyword>
<dbReference type="Pfam" id="PF00349">
    <property type="entry name" value="Hexokinase_1"/>
    <property type="match status" value="1"/>
</dbReference>
<dbReference type="SUPFAM" id="SSF53067">
    <property type="entry name" value="Actin-like ATPase domain"/>
    <property type="match status" value="2"/>
</dbReference>
<dbReference type="UniPathway" id="UPA00109">
    <property type="reaction ID" value="UER00180"/>
</dbReference>
<dbReference type="PANTHER" id="PTHR19443">
    <property type="entry name" value="HEXOKINASE"/>
    <property type="match status" value="1"/>
</dbReference>
<organism evidence="14 15">
    <name type="scientific">Basidiobolus meristosporus CBS 931.73</name>
    <dbReference type="NCBI Taxonomy" id="1314790"/>
    <lineage>
        <taxon>Eukaryota</taxon>
        <taxon>Fungi</taxon>
        <taxon>Fungi incertae sedis</taxon>
        <taxon>Zoopagomycota</taxon>
        <taxon>Entomophthoromycotina</taxon>
        <taxon>Basidiobolomycetes</taxon>
        <taxon>Basidiobolales</taxon>
        <taxon>Basidiobolaceae</taxon>
        <taxon>Basidiobolus</taxon>
    </lineage>
</organism>
<evidence type="ECO:0000313" key="15">
    <source>
        <dbReference type="Proteomes" id="UP000193498"/>
    </source>
</evidence>
<dbReference type="Gene3D" id="3.40.367.20">
    <property type="match status" value="1"/>
</dbReference>
<dbReference type="STRING" id="1314790.A0A1Y1YS27"/>
<evidence type="ECO:0000256" key="11">
    <source>
        <dbReference type="RuleBase" id="RU362007"/>
    </source>
</evidence>
<dbReference type="PANTHER" id="PTHR19443:SF16">
    <property type="entry name" value="HEXOKINASE TYPE 1-RELATED"/>
    <property type="match status" value="1"/>
</dbReference>
<dbReference type="InterPro" id="IPR019807">
    <property type="entry name" value="Hexokinase_BS"/>
</dbReference>
<dbReference type="PROSITE" id="PS51748">
    <property type="entry name" value="HEXOKINASE_2"/>
    <property type="match status" value="1"/>
</dbReference>
<accession>A0A1Y1YS27</accession>
<evidence type="ECO:0000259" key="13">
    <source>
        <dbReference type="Pfam" id="PF03727"/>
    </source>
</evidence>
<evidence type="ECO:0000313" key="14">
    <source>
        <dbReference type="EMBL" id="ORY00624.1"/>
    </source>
</evidence>
<keyword evidence="15" id="KW-1185">Reference proteome</keyword>
<evidence type="ECO:0000256" key="1">
    <source>
        <dbReference type="ARBA" id="ARBA00004888"/>
    </source>
</evidence>
<protein>
    <recommendedName>
        <fullName evidence="11">Phosphotransferase</fullName>
        <ecNumber evidence="11">2.7.1.-</ecNumber>
    </recommendedName>
</protein>
<dbReference type="FunFam" id="3.30.420.40:FF:000034">
    <property type="entry name" value="Phosphotransferase"/>
    <property type="match status" value="1"/>
</dbReference>
<gene>
    <name evidence="14" type="ORF">K493DRAFT_312757</name>
</gene>
<evidence type="ECO:0000256" key="5">
    <source>
        <dbReference type="ARBA" id="ARBA00022741"/>
    </source>
</evidence>
<dbReference type="GO" id="GO:0006096">
    <property type="term" value="P:glycolytic process"/>
    <property type="evidence" value="ECO:0007669"/>
    <property type="project" value="UniProtKB-UniPathway"/>
</dbReference>
<evidence type="ECO:0000256" key="8">
    <source>
        <dbReference type="ARBA" id="ARBA00023152"/>
    </source>
</evidence>
<proteinExistence type="inferred from homology"/>
<dbReference type="Pfam" id="PF03727">
    <property type="entry name" value="Hexokinase_2"/>
    <property type="match status" value="1"/>
</dbReference>
<dbReference type="AlphaFoldDB" id="A0A1Y1YS27"/>
<dbReference type="CDD" id="cd24018">
    <property type="entry name" value="ASKHA_NBD_HK_fungi"/>
    <property type="match status" value="1"/>
</dbReference>
<sequence>MSPITLDEKQMSVLLDLESQFTISEEKLKEIVDSFLHEMELGLKASGQNLAMLPSFVTGRPTGQEKGSFLALDLGGTNFRVCQVDLKGNSEFSIAQHKYTVSDELKSGDGKLLFDFFANCIEDFITVHPAAEALRQASVIPLGFTFSFPINQTAINRGKLLQWTKSFTATNVVGHDVAQLLQDALNRKHLNKIKVAALVNDTVGTLLAAGYAEPTTTAGVIFGTGTNTAYLERIEAIPKWDGPNDEAEMIVNMEWGAFGNDKKVLPVTKYDNRLDNSSPAPFHQIFEKMISGLYLGEITRNILIDLIDRNIIFGSRCSKEMNEPFNFDTAYVSSIISDNSADLEEVRLVLENTMGIPETSAGERLLVKSVAQLVSERAAQLSGAALAAVLLKRKDLLAEKVTVGIDGTVYQFLPGFKESLIKVLEQLLGKERVEKVQLVLAKDGSGVGAALTAMMASKLS</sequence>
<reference evidence="14 15" key="1">
    <citation type="submission" date="2016-07" db="EMBL/GenBank/DDBJ databases">
        <title>Pervasive Adenine N6-methylation of Active Genes in Fungi.</title>
        <authorList>
            <consortium name="DOE Joint Genome Institute"/>
            <person name="Mondo S.J."/>
            <person name="Dannebaum R.O."/>
            <person name="Kuo R.C."/>
            <person name="Labutti K."/>
            <person name="Haridas S."/>
            <person name="Kuo A."/>
            <person name="Salamov A."/>
            <person name="Ahrendt S.R."/>
            <person name="Lipzen A."/>
            <person name="Sullivan W."/>
            <person name="Andreopoulos W.B."/>
            <person name="Clum A."/>
            <person name="Lindquist E."/>
            <person name="Daum C."/>
            <person name="Ramamoorthy G.K."/>
            <person name="Gryganskyi A."/>
            <person name="Culley D."/>
            <person name="Magnuson J.K."/>
            <person name="James T.Y."/>
            <person name="O'Malley M.A."/>
            <person name="Stajich J.E."/>
            <person name="Spatafora J.W."/>
            <person name="Visel A."/>
            <person name="Grigoriev I.V."/>
        </authorList>
    </citation>
    <scope>NUCLEOTIDE SEQUENCE [LARGE SCALE GENOMIC DNA]</scope>
    <source>
        <strain evidence="14 15">CBS 931.73</strain>
    </source>
</reference>
<comment type="caution">
    <text evidence="14">The sequence shown here is derived from an EMBL/GenBank/DDBJ whole genome shotgun (WGS) entry which is preliminary data.</text>
</comment>
<dbReference type="GO" id="GO:0001678">
    <property type="term" value="P:intracellular glucose homeostasis"/>
    <property type="evidence" value="ECO:0007669"/>
    <property type="project" value="InterPro"/>
</dbReference>
<dbReference type="FunCoup" id="A0A1Y1YS27">
    <property type="interactions" value="467"/>
</dbReference>
<keyword evidence="4 11" id="KW-0808">Transferase</keyword>
<dbReference type="GO" id="GO:0006006">
    <property type="term" value="P:glucose metabolic process"/>
    <property type="evidence" value="ECO:0007669"/>
    <property type="project" value="TreeGrafter"/>
</dbReference>
<dbReference type="GO" id="GO:0005536">
    <property type="term" value="F:D-glucose binding"/>
    <property type="evidence" value="ECO:0007669"/>
    <property type="project" value="InterPro"/>
</dbReference>
<dbReference type="Proteomes" id="UP000193498">
    <property type="component" value="Unassembled WGS sequence"/>
</dbReference>
<feature type="domain" description="Hexokinase N-terminal" evidence="12">
    <location>
        <begin position="16"/>
        <end position="211"/>
    </location>
</feature>
<evidence type="ECO:0000256" key="9">
    <source>
        <dbReference type="ARBA" id="ARBA00044613"/>
    </source>
</evidence>
<dbReference type="EC" id="2.7.1.-" evidence="11"/>
<dbReference type="EMBL" id="MCFE01000080">
    <property type="protein sequence ID" value="ORY00624.1"/>
    <property type="molecule type" value="Genomic_DNA"/>
</dbReference>
<feature type="domain" description="Hexokinase C-terminal" evidence="13">
    <location>
        <begin position="218"/>
        <end position="455"/>
    </location>
</feature>